<reference evidence="2" key="1">
    <citation type="submission" date="2022-07" db="EMBL/GenBank/DDBJ databases">
        <title>Genome sequencing of Photobacterium atrarenae GJH2-4.</title>
        <authorList>
            <person name="Park S.-J."/>
        </authorList>
    </citation>
    <scope>NUCLEOTIDE SEQUENCE</scope>
    <source>
        <strain evidence="2">GJH2-4</strain>
    </source>
</reference>
<evidence type="ECO:0000313" key="2">
    <source>
        <dbReference type="EMBL" id="UTV26418.1"/>
    </source>
</evidence>
<feature type="compositionally biased region" description="Basic residues" evidence="1">
    <location>
        <begin position="8"/>
        <end position="21"/>
    </location>
</feature>
<protein>
    <submittedName>
        <fullName evidence="2">Uncharacterized protein</fullName>
    </submittedName>
</protein>
<evidence type="ECO:0000313" key="3">
    <source>
        <dbReference type="Proteomes" id="UP001057998"/>
    </source>
</evidence>
<dbReference type="EMBL" id="CP101508">
    <property type="protein sequence ID" value="UTV26418.1"/>
    <property type="molecule type" value="Genomic_DNA"/>
</dbReference>
<organism evidence="2 3">
    <name type="scientific">Photobacterium atrarenae</name>
    <dbReference type="NCBI Taxonomy" id="865757"/>
    <lineage>
        <taxon>Bacteria</taxon>
        <taxon>Pseudomonadati</taxon>
        <taxon>Pseudomonadota</taxon>
        <taxon>Gammaproteobacteria</taxon>
        <taxon>Vibrionales</taxon>
        <taxon>Vibrionaceae</taxon>
        <taxon>Photobacterium</taxon>
    </lineage>
</organism>
<sequence length="129" mass="15008">MNTDKKKEQSRKRQQALRDRRKALGQKTITSVLSSKEYEMLTEICEFFAPPDQPLTEDEAVSSMINRFHSFIPALRITLGNCEKCSRELPTGCDGFFKGDTQCWHTLNRMQLHQLTRPKNFVRTIKVET</sequence>
<dbReference type="RefSeq" id="WP_255387630.1">
    <property type="nucleotide sequence ID" value="NZ_CP101508.1"/>
</dbReference>
<dbReference type="Proteomes" id="UP001057998">
    <property type="component" value="Chromosome 1"/>
</dbReference>
<gene>
    <name evidence="2" type="ORF">NNL38_08485</name>
</gene>
<accession>A0ABY5GBV8</accession>
<proteinExistence type="predicted"/>
<feature type="region of interest" description="Disordered" evidence="1">
    <location>
        <begin position="1"/>
        <end position="21"/>
    </location>
</feature>
<evidence type="ECO:0000256" key="1">
    <source>
        <dbReference type="SAM" id="MobiDB-lite"/>
    </source>
</evidence>
<keyword evidence="3" id="KW-1185">Reference proteome</keyword>
<name>A0ABY5GBV8_9GAMM</name>